<dbReference type="KEGG" id="nhu:H0264_31210"/>
<dbReference type="InterPro" id="IPR025240">
    <property type="entry name" value="DUF4189"/>
</dbReference>
<dbReference type="AlphaFoldDB" id="A0A7D6Z309"/>
<evidence type="ECO:0000313" key="4">
    <source>
        <dbReference type="Proteomes" id="UP000515512"/>
    </source>
</evidence>
<evidence type="ECO:0000256" key="1">
    <source>
        <dbReference type="SAM" id="SignalP"/>
    </source>
</evidence>
<name>A0A7D6Z309_9NOCA</name>
<evidence type="ECO:0000313" key="3">
    <source>
        <dbReference type="EMBL" id="QLY29664.1"/>
    </source>
</evidence>
<evidence type="ECO:0000259" key="2">
    <source>
        <dbReference type="Pfam" id="PF13827"/>
    </source>
</evidence>
<dbReference type="Pfam" id="PF13827">
    <property type="entry name" value="DUF4189"/>
    <property type="match status" value="1"/>
</dbReference>
<gene>
    <name evidence="3" type="ORF">H0264_31210</name>
</gene>
<feature type="signal peptide" evidence="1">
    <location>
        <begin position="1"/>
        <end position="27"/>
    </location>
</feature>
<feature type="domain" description="DUF4189" evidence="2">
    <location>
        <begin position="32"/>
        <end position="121"/>
    </location>
</feature>
<sequence length="127" mass="12986">MKKLVGSAALFAAAGSLLIGTATPAQAYATNYGAIAFSSSAGKIGWSSDFPDAASAASQAIGECNRSDCKVVARFSNGCGAVAYSRAKGTYTFGAASNLRTARKQALNRNNGDATITHWNCTSGYES</sequence>
<accession>A0A7D6Z309</accession>
<dbReference type="Proteomes" id="UP000515512">
    <property type="component" value="Chromosome"/>
</dbReference>
<feature type="chain" id="PRO_5028324458" evidence="1">
    <location>
        <begin position="28"/>
        <end position="127"/>
    </location>
</feature>
<reference evidence="3 4" key="1">
    <citation type="submission" date="2020-07" db="EMBL/GenBank/DDBJ databases">
        <authorList>
            <person name="Zhuang K."/>
            <person name="Ran Y."/>
        </authorList>
    </citation>
    <scope>NUCLEOTIDE SEQUENCE [LARGE SCALE GENOMIC DNA]</scope>
    <source>
        <strain evidence="3 4">WCH-YHL-001</strain>
    </source>
</reference>
<protein>
    <submittedName>
        <fullName evidence="3">DUF4189 domain-containing protein</fullName>
    </submittedName>
</protein>
<proteinExistence type="predicted"/>
<keyword evidence="1" id="KW-0732">Signal</keyword>
<dbReference type="RefSeq" id="WP_181580868.1">
    <property type="nucleotide sequence ID" value="NZ_CP059399.1"/>
</dbReference>
<organism evidence="3 4">
    <name type="scientific">Nocardia huaxiensis</name>
    <dbReference type="NCBI Taxonomy" id="2755382"/>
    <lineage>
        <taxon>Bacteria</taxon>
        <taxon>Bacillati</taxon>
        <taxon>Actinomycetota</taxon>
        <taxon>Actinomycetes</taxon>
        <taxon>Mycobacteriales</taxon>
        <taxon>Nocardiaceae</taxon>
        <taxon>Nocardia</taxon>
    </lineage>
</organism>
<dbReference type="EMBL" id="CP059399">
    <property type="protein sequence ID" value="QLY29664.1"/>
    <property type="molecule type" value="Genomic_DNA"/>
</dbReference>
<keyword evidence="4" id="KW-1185">Reference proteome</keyword>